<comment type="caution">
    <text evidence="1">The sequence shown here is derived from an EMBL/GenBank/DDBJ whole genome shotgun (WGS) entry which is preliminary data.</text>
</comment>
<protein>
    <submittedName>
        <fullName evidence="1">Uncharacterized protein</fullName>
    </submittedName>
</protein>
<evidence type="ECO:0000313" key="1">
    <source>
        <dbReference type="EMBL" id="ROL23572.1"/>
    </source>
</evidence>
<sequence length="112" mass="12486">MHIQVNNTRNKALFKCIDLTIAYLQSCCHLNTAVPILHYSDEAADEPLHPSCPSLLLFSMGTSLIQRMRKMMMMMTPEPLNLEARVGEDVRDNLTAAVSAANIHVLSISMTK</sequence>
<dbReference type="Proteomes" id="UP000281406">
    <property type="component" value="Unassembled WGS sequence"/>
</dbReference>
<name>A0A3N0Y3C4_ANAGA</name>
<dbReference type="AlphaFoldDB" id="A0A3N0Y3C4"/>
<dbReference type="EMBL" id="RJVU01053773">
    <property type="protein sequence ID" value="ROL23572.1"/>
    <property type="molecule type" value="Genomic_DNA"/>
</dbReference>
<organism evidence="1 2">
    <name type="scientific">Anabarilius grahami</name>
    <name type="common">Kanglang fish</name>
    <name type="synonym">Barilius grahami</name>
    <dbReference type="NCBI Taxonomy" id="495550"/>
    <lineage>
        <taxon>Eukaryota</taxon>
        <taxon>Metazoa</taxon>
        <taxon>Chordata</taxon>
        <taxon>Craniata</taxon>
        <taxon>Vertebrata</taxon>
        <taxon>Euteleostomi</taxon>
        <taxon>Actinopterygii</taxon>
        <taxon>Neopterygii</taxon>
        <taxon>Teleostei</taxon>
        <taxon>Ostariophysi</taxon>
        <taxon>Cypriniformes</taxon>
        <taxon>Xenocyprididae</taxon>
        <taxon>Xenocypridinae</taxon>
        <taxon>Xenocypridinae incertae sedis</taxon>
        <taxon>Anabarilius</taxon>
    </lineage>
</organism>
<accession>A0A3N0Y3C4</accession>
<evidence type="ECO:0000313" key="2">
    <source>
        <dbReference type="Proteomes" id="UP000281406"/>
    </source>
</evidence>
<proteinExistence type="predicted"/>
<reference evidence="1 2" key="1">
    <citation type="submission" date="2018-10" db="EMBL/GenBank/DDBJ databases">
        <title>Genome assembly for a Yunnan-Guizhou Plateau 3E fish, Anabarilius grahami (Regan), and its evolutionary and genetic applications.</title>
        <authorList>
            <person name="Jiang W."/>
        </authorList>
    </citation>
    <scope>NUCLEOTIDE SEQUENCE [LARGE SCALE GENOMIC DNA]</scope>
    <source>
        <strain evidence="1">AG-KIZ</strain>
        <tissue evidence="1">Muscle</tissue>
    </source>
</reference>
<gene>
    <name evidence="1" type="ORF">DPX16_18840</name>
</gene>
<keyword evidence="2" id="KW-1185">Reference proteome</keyword>